<keyword evidence="2" id="KW-1185">Reference proteome</keyword>
<evidence type="ECO:0000313" key="1">
    <source>
        <dbReference type="EMBL" id="CAJ2660298.1"/>
    </source>
</evidence>
<comment type="caution">
    <text evidence="1">The sequence shown here is derived from an EMBL/GenBank/DDBJ whole genome shotgun (WGS) entry which is preliminary data.</text>
</comment>
<protein>
    <submittedName>
        <fullName evidence="1">Uncharacterized protein</fullName>
    </submittedName>
</protein>
<name>A0ACB0KTI9_TRIPR</name>
<dbReference type="EMBL" id="CASHSV030000311">
    <property type="protein sequence ID" value="CAJ2660298.1"/>
    <property type="molecule type" value="Genomic_DNA"/>
</dbReference>
<reference evidence="1" key="1">
    <citation type="submission" date="2023-10" db="EMBL/GenBank/DDBJ databases">
        <authorList>
            <person name="Rodriguez Cubillos JULIANA M."/>
            <person name="De Vega J."/>
        </authorList>
    </citation>
    <scope>NUCLEOTIDE SEQUENCE</scope>
</reference>
<organism evidence="1 2">
    <name type="scientific">Trifolium pratense</name>
    <name type="common">Red clover</name>
    <dbReference type="NCBI Taxonomy" id="57577"/>
    <lineage>
        <taxon>Eukaryota</taxon>
        <taxon>Viridiplantae</taxon>
        <taxon>Streptophyta</taxon>
        <taxon>Embryophyta</taxon>
        <taxon>Tracheophyta</taxon>
        <taxon>Spermatophyta</taxon>
        <taxon>Magnoliopsida</taxon>
        <taxon>eudicotyledons</taxon>
        <taxon>Gunneridae</taxon>
        <taxon>Pentapetalae</taxon>
        <taxon>rosids</taxon>
        <taxon>fabids</taxon>
        <taxon>Fabales</taxon>
        <taxon>Fabaceae</taxon>
        <taxon>Papilionoideae</taxon>
        <taxon>50 kb inversion clade</taxon>
        <taxon>NPAAA clade</taxon>
        <taxon>Hologalegina</taxon>
        <taxon>IRL clade</taxon>
        <taxon>Trifolieae</taxon>
        <taxon>Trifolium</taxon>
    </lineage>
</organism>
<accession>A0ACB0KTI9</accession>
<sequence length="85" mass="9648">MLFNSLHHGNMYMQVITAFGVLRVIRSKDSKYSEGDLLLNLSATVAEYSIVPSSHIIGKEKCFLDTNLKHRPNKYTVGILFSLFK</sequence>
<evidence type="ECO:0000313" key="2">
    <source>
        <dbReference type="Proteomes" id="UP001177021"/>
    </source>
</evidence>
<dbReference type="Proteomes" id="UP001177021">
    <property type="component" value="Unassembled WGS sequence"/>
</dbReference>
<gene>
    <name evidence="1" type="ORF">MILVUS5_LOCUS26283</name>
</gene>
<proteinExistence type="predicted"/>